<feature type="binding site" evidence="5">
    <location>
        <position position="432"/>
    </location>
    <ligand>
        <name>S-adenosyl-L-methionine</name>
        <dbReference type="ChEBI" id="CHEBI:59789"/>
    </ligand>
</feature>
<dbReference type="GO" id="GO:0005634">
    <property type="term" value="C:nucleus"/>
    <property type="evidence" value="ECO:0007669"/>
    <property type="project" value="TreeGrafter"/>
</dbReference>
<evidence type="ECO:0000256" key="4">
    <source>
        <dbReference type="PIRSR" id="PIRSR015894-1"/>
    </source>
</evidence>
<sequence>MAAAEGAQAAHLANPGAMGGSWELLSRGAGGGMARSSSRPLALAHATGAAASAAAAAASPHNADATQREAEEWRRAPAFRRGEVNISKLEETDGLIAVLSPWLELDSPDEGVRIDSEIALRQEVAYASYLGIAHVVLPAPSSEPSHAPFLASYARAVSACLSSGGAEGAPAGSWMQLSVRLPVSSTYAAQQQLVRQARASASSVSVESSASERSSANLRADNDWAWTTWERLRHLCAYSPRLSVALDLCAPLPPAAALARWPAEPVGAVFLPARAFLANAKGFPVLSKASQALLRALLRRRPPVVLSGVHEPPARHSRGVPAAYLQYVRHLERSAPPESAVDVFARGYGDWLQAPLQPLMDNLEGTTYDVFERDPVKYQLYEEAVFQALSDRPATAGTASVWVCGAGRGPLVSRVLAAATRARRNVRVVALEKNANALVSLQDKSVTEWGERVEVRFGDMRSAAVPPDVRDRADIVVSELLGSFGDNELSPECLDGAMRFLKPNGISIPASYTPFLSPLSSAKLHHEVLSTGANSSAGPSVGSLVDRQTKSAETPYVVLFQAVAHLAASGGRGNWEAVQHTWTFEHGPVENTPTVRDASGLPITNLHNIRSSTHTFHIPHAGVCHGLAGYFEAHLYGDVHCSIHPDPARGSPDMLSWFPIFFPFRDPLYLPAQAELDVHMWRCTSGRKVWYEWAAEAYLSAAALAPPPLGASGSTASAHTVSAGAQPQRAASGTSHMSEGAESLASATSSAPPFQNAPHTPMLPSVGLPGGAAASEPPSLGMGQPPRAASTNAGAVQLQRIKIAQTALMNPGGRSSWVGM</sequence>
<dbReference type="PANTHER" id="PTHR10738:SF0">
    <property type="entry name" value="PROTEIN ARGININE N-METHYLTRANSFERASE 5"/>
    <property type="match status" value="1"/>
</dbReference>
<reference evidence="12 13" key="1">
    <citation type="journal article" date="2018" name="Mol. Biol. Evol.">
        <title>Broad Genomic Sampling Reveals a Smut Pathogenic Ancestry of the Fungal Clade Ustilaginomycotina.</title>
        <authorList>
            <person name="Kijpornyongpan T."/>
            <person name="Mondo S.J."/>
            <person name="Barry K."/>
            <person name="Sandor L."/>
            <person name="Lee J."/>
            <person name="Lipzen A."/>
            <person name="Pangilinan J."/>
            <person name="LaButti K."/>
            <person name="Hainaut M."/>
            <person name="Henrissat B."/>
            <person name="Grigoriev I.V."/>
            <person name="Spatafora J.W."/>
            <person name="Aime M.C."/>
        </authorList>
    </citation>
    <scope>NUCLEOTIDE SEQUENCE [LARGE SCALE GENOMIC DNA]</scope>
    <source>
        <strain evidence="12 13">MCA 4186</strain>
    </source>
</reference>
<dbReference type="GO" id="GO:0016274">
    <property type="term" value="F:protein-arginine N-methyltransferase activity"/>
    <property type="evidence" value="ECO:0007669"/>
    <property type="project" value="InterPro"/>
</dbReference>
<name>A0A316Z9D8_9BASI</name>
<feature type="compositionally biased region" description="Polar residues" evidence="8">
    <location>
        <begin position="715"/>
        <end position="737"/>
    </location>
</feature>
<dbReference type="Gene3D" id="3.20.20.150">
    <property type="entry name" value="Divalent-metal-dependent TIM barrel enzymes"/>
    <property type="match status" value="1"/>
</dbReference>
<dbReference type="GO" id="GO:0006355">
    <property type="term" value="P:regulation of DNA-templated transcription"/>
    <property type="evidence" value="ECO:0007669"/>
    <property type="project" value="TreeGrafter"/>
</dbReference>
<dbReference type="Pfam" id="PF05185">
    <property type="entry name" value="PRMT5"/>
    <property type="match status" value="1"/>
</dbReference>
<feature type="domain" description="PRMT5 TIM barrel" evidence="10">
    <location>
        <begin position="66"/>
        <end position="333"/>
    </location>
</feature>
<accession>A0A316Z9D8</accession>
<feature type="site" description="Critical for specifying symmetric addition of methyl groups" evidence="6">
    <location>
        <position position="371"/>
    </location>
</feature>
<dbReference type="CDD" id="cd02440">
    <property type="entry name" value="AdoMet_MTases"/>
    <property type="match status" value="1"/>
</dbReference>
<evidence type="ECO:0000313" key="13">
    <source>
        <dbReference type="Proteomes" id="UP000245946"/>
    </source>
</evidence>
<feature type="binding site" evidence="5">
    <location>
        <position position="368"/>
    </location>
    <ligand>
        <name>S-adenosyl-L-methionine</name>
        <dbReference type="ChEBI" id="CHEBI:59789"/>
    </ligand>
</feature>
<organism evidence="12 13">
    <name type="scientific">Tilletiopsis washingtonensis</name>
    <dbReference type="NCBI Taxonomy" id="58919"/>
    <lineage>
        <taxon>Eukaryota</taxon>
        <taxon>Fungi</taxon>
        <taxon>Dikarya</taxon>
        <taxon>Basidiomycota</taxon>
        <taxon>Ustilaginomycotina</taxon>
        <taxon>Exobasidiomycetes</taxon>
        <taxon>Entylomatales</taxon>
        <taxon>Entylomatales incertae sedis</taxon>
        <taxon>Tilletiopsis</taxon>
    </lineage>
</organism>
<dbReference type="InterPro" id="IPR029063">
    <property type="entry name" value="SAM-dependent_MTases_sf"/>
</dbReference>
<dbReference type="OrthoDB" id="1368803at2759"/>
<feature type="active site" description="Proton donor/acceptor" evidence="4">
    <location>
        <position position="488"/>
    </location>
</feature>
<dbReference type="STRING" id="58919.A0A316Z9D8"/>
<evidence type="ECO:0000259" key="11">
    <source>
        <dbReference type="Pfam" id="PF17286"/>
    </source>
</evidence>
<evidence type="ECO:0000256" key="5">
    <source>
        <dbReference type="PIRSR" id="PIRSR015894-2"/>
    </source>
</evidence>
<keyword evidence="3 5" id="KW-0949">S-adenosyl-L-methionine</keyword>
<dbReference type="Gene3D" id="2.70.160.11">
    <property type="entry name" value="Hnrnp arginine n-methyltransferase1"/>
    <property type="match status" value="1"/>
</dbReference>
<feature type="binding site" evidence="5">
    <location>
        <begin position="459"/>
        <end position="460"/>
    </location>
    <ligand>
        <name>S-adenosyl-L-methionine</name>
        <dbReference type="ChEBI" id="CHEBI:59789"/>
    </ligand>
</feature>
<keyword evidence="13" id="KW-1185">Reference proteome</keyword>
<dbReference type="SUPFAM" id="SSF53335">
    <property type="entry name" value="S-adenosyl-L-methionine-dependent methyltransferases"/>
    <property type="match status" value="1"/>
</dbReference>
<dbReference type="Pfam" id="PF17285">
    <property type="entry name" value="PRMT5_TIM"/>
    <property type="match status" value="1"/>
</dbReference>
<dbReference type="PROSITE" id="PS51678">
    <property type="entry name" value="SAM_MT_PRMT"/>
    <property type="match status" value="1"/>
</dbReference>
<evidence type="ECO:0000259" key="10">
    <source>
        <dbReference type="Pfam" id="PF17285"/>
    </source>
</evidence>
<keyword evidence="2 7" id="KW-0808">Transferase</keyword>
<gene>
    <name evidence="12" type="ORF">FA09DRAFT_307324</name>
</gene>
<evidence type="ECO:0000256" key="6">
    <source>
        <dbReference type="PIRSR" id="PIRSR015894-3"/>
    </source>
</evidence>
<dbReference type="AlphaFoldDB" id="A0A316Z9D8"/>
<dbReference type="GO" id="GO:0005829">
    <property type="term" value="C:cytosol"/>
    <property type="evidence" value="ECO:0007669"/>
    <property type="project" value="TreeGrafter"/>
</dbReference>
<evidence type="ECO:0000256" key="3">
    <source>
        <dbReference type="ARBA" id="ARBA00022691"/>
    </source>
</evidence>
<evidence type="ECO:0000256" key="8">
    <source>
        <dbReference type="SAM" id="MobiDB-lite"/>
    </source>
</evidence>
<dbReference type="InterPro" id="IPR025799">
    <property type="entry name" value="Arg_MeTrfase"/>
</dbReference>
<dbReference type="Pfam" id="PF17286">
    <property type="entry name" value="PRMT5_C"/>
    <property type="match status" value="1"/>
</dbReference>
<proteinExistence type="predicted"/>
<feature type="active site" description="Proton donor/acceptor" evidence="4">
    <location>
        <position position="479"/>
    </location>
</feature>
<dbReference type="EMBL" id="KZ819291">
    <property type="protein sequence ID" value="PWN98360.1"/>
    <property type="molecule type" value="Genomic_DNA"/>
</dbReference>
<feature type="binding site" evidence="5">
    <location>
        <begin position="377"/>
        <end position="378"/>
    </location>
    <ligand>
        <name>S-adenosyl-L-methionine</name>
        <dbReference type="ChEBI" id="CHEBI:59789"/>
    </ligand>
</feature>
<dbReference type="InterPro" id="IPR035248">
    <property type="entry name" value="PRMT5_C"/>
</dbReference>
<feature type="domain" description="PRMT5 oligomerisation" evidence="11">
    <location>
        <begin position="511"/>
        <end position="720"/>
    </location>
</feature>
<feature type="region of interest" description="Disordered" evidence="8">
    <location>
        <begin position="710"/>
        <end position="794"/>
    </location>
</feature>
<dbReference type="Gene3D" id="3.40.50.150">
    <property type="entry name" value="Vaccinia Virus protein VP39"/>
    <property type="match status" value="1"/>
</dbReference>
<dbReference type="PANTHER" id="PTHR10738">
    <property type="entry name" value="PROTEIN ARGININE N-METHYLTRANSFERASE 5"/>
    <property type="match status" value="1"/>
</dbReference>
<evidence type="ECO:0000256" key="7">
    <source>
        <dbReference type="PROSITE-ProRule" id="PRU01015"/>
    </source>
</evidence>
<evidence type="ECO:0000313" key="12">
    <source>
        <dbReference type="EMBL" id="PWN98360.1"/>
    </source>
</evidence>
<evidence type="ECO:0000259" key="9">
    <source>
        <dbReference type="Pfam" id="PF05185"/>
    </source>
</evidence>
<dbReference type="RefSeq" id="XP_025598639.1">
    <property type="nucleotide sequence ID" value="XM_025740559.1"/>
</dbReference>
<dbReference type="InterPro" id="IPR035075">
    <property type="entry name" value="PRMT5"/>
</dbReference>
<protein>
    <submittedName>
        <fullName evidence="12">PRMT5-domain-containing protein</fullName>
    </submittedName>
</protein>
<evidence type="ECO:0000256" key="1">
    <source>
        <dbReference type="ARBA" id="ARBA00022603"/>
    </source>
</evidence>
<dbReference type="GeneID" id="37268105"/>
<evidence type="ECO:0000256" key="2">
    <source>
        <dbReference type="ARBA" id="ARBA00022679"/>
    </source>
</evidence>
<dbReference type="GO" id="GO:0032259">
    <property type="term" value="P:methylation"/>
    <property type="evidence" value="ECO:0007669"/>
    <property type="project" value="UniProtKB-KW"/>
</dbReference>
<dbReference type="InterPro" id="IPR035247">
    <property type="entry name" value="PRMT5_TIM"/>
</dbReference>
<dbReference type="Proteomes" id="UP000245946">
    <property type="component" value="Unassembled WGS sequence"/>
</dbReference>
<keyword evidence="1 7" id="KW-0489">Methyltransferase</keyword>
<feature type="domain" description="PRMT5 arginine-N-methyltransferase" evidence="9">
    <location>
        <begin position="343"/>
        <end position="508"/>
    </location>
</feature>